<feature type="transmembrane region" description="Helical" evidence="1">
    <location>
        <begin position="41"/>
        <end position="59"/>
    </location>
</feature>
<evidence type="ECO:0000256" key="1">
    <source>
        <dbReference type="SAM" id="Phobius"/>
    </source>
</evidence>
<gene>
    <name evidence="2" type="ORF">HDG41_005070</name>
</gene>
<reference evidence="2 3" key="1">
    <citation type="submission" date="2020-08" db="EMBL/GenBank/DDBJ databases">
        <title>Genomic Encyclopedia of Type Strains, Phase IV (KMG-V): Genome sequencing to study the core and pangenomes of soil and plant-associated prokaryotes.</title>
        <authorList>
            <person name="Whitman W."/>
        </authorList>
    </citation>
    <scope>NUCLEOTIDE SEQUENCE [LARGE SCALE GENOMIC DNA]</scope>
    <source>
        <strain evidence="2 3">JPY162</strain>
    </source>
</reference>
<keyword evidence="1" id="KW-1133">Transmembrane helix</keyword>
<accession>A0A7W8LC79</accession>
<dbReference type="AlphaFoldDB" id="A0A7W8LC79"/>
<protein>
    <submittedName>
        <fullName evidence="2">Uncharacterized protein</fullName>
    </submittedName>
</protein>
<sequence length="61" mass="6705">MQVLRRLLIGAGADGGLFVFEGASSSEFTFPFSNDGTIPNIIQWASFSLFMMASPLLFFRP</sequence>
<keyword evidence="1" id="KW-0812">Transmembrane</keyword>
<dbReference type="EMBL" id="JACHDE010000011">
    <property type="protein sequence ID" value="MBB5402984.1"/>
    <property type="molecule type" value="Genomic_DNA"/>
</dbReference>
<dbReference type="Proteomes" id="UP000592820">
    <property type="component" value="Unassembled WGS sequence"/>
</dbReference>
<name>A0A7W8LC79_9BURK</name>
<evidence type="ECO:0000313" key="3">
    <source>
        <dbReference type="Proteomes" id="UP000592820"/>
    </source>
</evidence>
<keyword evidence="1" id="KW-0472">Membrane</keyword>
<comment type="caution">
    <text evidence="2">The sequence shown here is derived from an EMBL/GenBank/DDBJ whole genome shotgun (WGS) entry which is preliminary data.</text>
</comment>
<proteinExistence type="predicted"/>
<organism evidence="2 3">
    <name type="scientific">Paraburkholderia youngii</name>
    <dbReference type="NCBI Taxonomy" id="2782701"/>
    <lineage>
        <taxon>Bacteria</taxon>
        <taxon>Pseudomonadati</taxon>
        <taxon>Pseudomonadota</taxon>
        <taxon>Betaproteobacteria</taxon>
        <taxon>Burkholderiales</taxon>
        <taxon>Burkholderiaceae</taxon>
        <taxon>Paraburkholderia</taxon>
    </lineage>
</organism>
<evidence type="ECO:0000313" key="2">
    <source>
        <dbReference type="EMBL" id="MBB5402984.1"/>
    </source>
</evidence>